<evidence type="ECO:0000256" key="9">
    <source>
        <dbReference type="SAM" id="MobiDB-lite"/>
    </source>
</evidence>
<feature type="region of interest" description="Disordered" evidence="9">
    <location>
        <begin position="1"/>
        <end position="27"/>
    </location>
</feature>
<feature type="compositionally biased region" description="Polar residues" evidence="9">
    <location>
        <begin position="18"/>
        <end position="27"/>
    </location>
</feature>
<evidence type="ECO:0000256" key="7">
    <source>
        <dbReference type="ARBA" id="ARBA00023180"/>
    </source>
</evidence>
<reference evidence="10" key="1">
    <citation type="submission" date="2021-02" db="EMBL/GenBank/DDBJ databases">
        <authorList>
            <person name="Nowell W R."/>
        </authorList>
    </citation>
    <scope>NUCLEOTIDE SEQUENCE</scope>
</reference>
<dbReference type="InterPro" id="IPR001991">
    <property type="entry name" value="Na-dicarboxylate_symporter"/>
</dbReference>
<evidence type="ECO:0000256" key="3">
    <source>
        <dbReference type="ARBA" id="ARBA00022692"/>
    </source>
</evidence>
<dbReference type="SUPFAM" id="SSF118215">
    <property type="entry name" value="Proton glutamate symport protein"/>
    <property type="match status" value="1"/>
</dbReference>
<keyword evidence="7" id="KW-0325">Glycoprotein</keyword>
<protein>
    <recommendedName>
        <fullName evidence="8">Amino acid transporter</fullName>
    </recommendedName>
</protein>
<comment type="similarity">
    <text evidence="8">Belongs to the dicarboxylate/amino acid:cation symporter (DAACS) (TC 2.A.23) family.</text>
</comment>
<proteinExistence type="inferred from homology"/>
<dbReference type="PANTHER" id="PTHR11958">
    <property type="entry name" value="SODIUM/DICARBOXYLATE SYMPORTER-RELATED"/>
    <property type="match status" value="1"/>
</dbReference>
<keyword evidence="11" id="KW-1185">Reference proteome</keyword>
<sequence length="105" mass="11787">MDEKHDQTLAMLNDENHPQQTRTNDNRSPLAKCCTSFLGTLHNNLLLTLTIAGVFLGFLMGFLIRLSEPTSETIMMLSFPGDILMRMLKMLILPLITSSLITGMF</sequence>
<dbReference type="Pfam" id="PF00375">
    <property type="entry name" value="SDF"/>
    <property type="match status" value="1"/>
</dbReference>
<dbReference type="PRINTS" id="PR00173">
    <property type="entry name" value="EDTRNSPORT"/>
</dbReference>
<evidence type="ECO:0000256" key="5">
    <source>
        <dbReference type="ARBA" id="ARBA00022989"/>
    </source>
</evidence>
<keyword evidence="6 8" id="KW-0472">Membrane</keyword>
<evidence type="ECO:0000313" key="10">
    <source>
        <dbReference type="EMBL" id="CAF4441428.1"/>
    </source>
</evidence>
<evidence type="ECO:0000256" key="1">
    <source>
        <dbReference type="ARBA" id="ARBA00004141"/>
    </source>
</evidence>
<evidence type="ECO:0000256" key="4">
    <source>
        <dbReference type="ARBA" id="ARBA00022847"/>
    </source>
</evidence>
<dbReference type="GO" id="GO:0098712">
    <property type="term" value="P:L-glutamate import across plasma membrane"/>
    <property type="evidence" value="ECO:0007669"/>
    <property type="project" value="TreeGrafter"/>
</dbReference>
<evidence type="ECO:0000313" key="11">
    <source>
        <dbReference type="Proteomes" id="UP000663866"/>
    </source>
</evidence>
<accession>A0A820RRT0</accession>
<dbReference type="EMBL" id="CAJOBG010045093">
    <property type="protein sequence ID" value="CAF4441428.1"/>
    <property type="molecule type" value="Genomic_DNA"/>
</dbReference>
<dbReference type="GO" id="GO:0015501">
    <property type="term" value="F:glutamate:sodium symporter activity"/>
    <property type="evidence" value="ECO:0007669"/>
    <property type="project" value="TreeGrafter"/>
</dbReference>
<evidence type="ECO:0000256" key="6">
    <source>
        <dbReference type="ARBA" id="ARBA00023136"/>
    </source>
</evidence>
<keyword evidence="5 8" id="KW-1133">Transmembrane helix</keyword>
<name>A0A820RRT0_9BILA</name>
<feature type="transmembrane region" description="Helical" evidence="8">
    <location>
        <begin position="45"/>
        <end position="66"/>
    </location>
</feature>
<dbReference type="GO" id="GO:0005313">
    <property type="term" value="F:L-glutamate transmembrane transporter activity"/>
    <property type="evidence" value="ECO:0007669"/>
    <property type="project" value="TreeGrafter"/>
</dbReference>
<comment type="subcellular location">
    <subcellularLocation>
        <location evidence="1 8">Membrane</location>
        <topology evidence="1 8">Multi-pass membrane protein</topology>
    </subcellularLocation>
</comment>
<dbReference type="InterPro" id="IPR018107">
    <property type="entry name" value="Na-dicarboxylate_symporter_CS"/>
</dbReference>
<dbReference type="GO" id="GO:0005886">
    <property type="term" value="C:plasma membrane"/>
    <property type="evidence" value="ECO:0007669"/>
    <property type="project" value="TreeGrafter"/>
</dbReference>
<feature type="transmembrane region" description="Helical" evidence="8">
    <location>
        <begin position="87"/>
        <end position="104"/>
    </location>
</feature>
<keyword evidence="3 8" id="KW-0812">Transmembrane</keyword>
<dbReference type="Gene3D" id="1.10.3860.10">
    <property type="entry name" value="Sodium:dicarboxylate symporter"/>
    <property type="match status" value="1"/>
</dbReference>
<dbReference type="Proteomes" id="UP000663866">
    <property type="component" value="Unassembled WGS sequence"/>
</dbReference>
<keyword evidence="4 8" id="KW-0769">Symport</keyword>
<gene>
    <name evidence="10" type="ORF">OVN521_LOCUS37327</name>
</gene>
<dbReference type="AlphaFoldDB" id="A0A820RRT0"/>
<evidence type="ECO:0000256" key="2">
    <source>
        <dbReference type="ARBA" id="ARBA00022448"/>
    </source>
</evidence>
<keyword evidence="2 8" id="KW-0813">Transport</keyword>
<dbReference type="PROSITE" id="PS00713">
    <property type="entry name" value="NA_DICARBOXYL_SYMP_1"/>
    <property type="match status" value="1"/>
</dbReference>
<organism evidence="10 11">
    <name type="scientific">Rotaria magnacalcarata</name>
    <dbReference type="NCBI Taxonomy" id="392030"/>
    <lineage>
        <taxon>Eukaryota</taxon>
        <taxon>Metazoa</taxon>
        <taxon>Spiralia</taxon>
        <taxon>Gnathifera</taxon>
        <taxon>Rotifera</taxon>
        <taxon>Eurotatoria</taxon>
        <taxon>Bdelloidea</taxon>
        <taxon>Philodinida</taxon>
        <taxon>Philodinidae</taxon>
        <taxon>Rotaria</taxon>
    </lineage>
</organism>
<dbReference type="GO" id="GO:0070778">
    <property type="term" value="P:L-aspartate transmembrane transport"/>
    <property type="evidence" value="ECO:0007669"/>
    <property type="project" value="TreeGrafter"/>
</dbReference>
<evidence type="ECO:0000256" key="8">
    <source>
        <dbReference type="RuleBase" id="RU361216"/>
    </source>
</evidence>
<comment type="caution">
    <text evidence="10">The sequence shown here is derived from an EMBL/GenBank/DDBJ whole genome shotgun (WGS) entry which is preliminary data.</text>
</comment>
<dbReference type="InterPro" id="IPR050746">
    <property type="entry name" value="DAACS"/>
</dbReference>
<dbReference type="GO" id="GO:0015175">
    <property type="term" value="F:neutral L-amino acid transmembrane transporter activity"/>
    <property type="evidence" value="ECO:0007669"/>
    <property type="project" value="TreeGrafter"/>
</dbReference>
<dbReference type="InterPro" id="IPR036458">
    <property type="entry name" value="Na:dicarbo_symporter_sf"/>
</dbReference>
<dbReference type="PANTHER" id="PTHR11958:SF99">
    <property type="entry name" value="SODIUM-DEPENDENT EXCITATORY AMINO ACID TRANSPORTER GLT-6-RELATED"/>
    <property type="match status" value="1"/>
</dbReference>
<comment type="caution">
    <text evidence="8">Lacks conserved residue(s) required for the propagation of feature annotation.</text>
</comment>